<accession>D8T486</accession>
<dbReference type="GO" id="GO:0031146">
    <property type="term" value="P:SCF-dependent proteasomal ubiquitin-dependent protein catabolic process"/>
    <property type="evidence" value="ECO:0000318"/>
    <property type="project" value="GO_Central"/>
</dbReference>
<evidence type="ECO:0000313" key="4">
    <source>
        <dbReference type="Proteomes" id="UP000001514"/>
    </source>
</evidence>
<proteinExistence type="predicted"/>
<feature type="domain" description="F-box/LRR-repeat protein 15-like leucin rich repeat" evidence="2">
    <location>
        <begin position="222"/>
        <end position="383"/>
    </location>
</feature>
<organism evidence="4">
    <name type="scientific">Selaginella moellendorffii</name>
    <name type="common">Spikemoss</name>
    <dbReference type="NCBI Taxonomy" id="88036"/>
    <lineage>
        <taxon>Eukaryota</taxon>
        <taxon>Viridiplantae</taxon>
        <taxon>Streptophyta</taxon>
        <taxon>Embryophyta</taxon>
        <taxon>Tracheophyta</taxon>
        <taxon>Lycopodiopsida</taxon>
        <taxon>Selaginellales</taxon>
        <taxon>Selaginellaceae</taxon>
        <taxon>Selaginella</taxon>
    </lineage>
</organism>
<dbReference type="InterPro" id="IPR057207">
    <property type="entry name" value="FBXL15_LRR"/>
</dbReference>
<keyword evidence="4" id="KW-1185">Reference proteome</keyword>
<feature type="non-terminal residue" evidence="3">
    <location>
        <position position="393"/>
    </location>
</feature>
<evidence type="ECO:0000259" key="1">
    <source>
        <dbReference type="Pfam" id="PF18511"/>
    </source>
</evidence>
<dbReference type="Gene3D" id="3.80.10.10">
    <property type="entry name" value="Ribonuclease Inhibitor"/>
    <property type="match status" value="2"/>
</dbReference>
<dbReference type="Pfam" id="PF18511">
    <property type="entry name" value="F-box_5"/>
    <property type="match status" value="1"/>
</dbReference>
<dbReference type="Proteomes" id="UP000001514">
    <property type="component" value="Unassembled WGS sequence"/>
</dbReference>
<dbReference type="PANTHER" id="PTHR13318:SF92">
    <property type="entry name" value="F-BOX_LRR-REPEAT PROTEIN 8-RELATED"/>
    <property type="match status" value="1"/>
</dbReference>
<dbReference type="OMA" id="NAITTHC"/>
<dbReference type="Gene3D" id="1.20.1280.50">
    <property type="match status" value="1"/>
</dbReference>
<protein>
    <submittedName>
        <fullName evidence="3">Uncharacterized protein</fullName>
    </submittedName>
</protein>
<sequence length="393" mass="42598">VLEKLPLNDRRSCSLVCQRWFRAEAQSRQLLLLSANANLSPNLPDLLHRFKHITKLALRCDRSSASIDDGGLLLVGRYAPQLERLKLKGCKQITDQGLEDFSKLCPSLRKLSCGSCGFGARGLDAILANCELLKDLSVKRLKNLFQEPDASVRAGAGKLRRLCLKDLANAHVFQPLIAGSTQLHSLVLARLSGDWDELLATTMQGGERHPRRLTELRMEKIHVGDAGLAAISAACKALEVLYVVKCPQCTNAGLSALAHGCRSLRKLHLDGCFVGRIGDEGLAAIGQRCPELQELVLIRLNVRSASLALGLERLAICNSESFGDAELSCAVLRCRELKKLCIKSCPISDVGLEAIAAGCPSLVKVKIKKCRRVSAPGASMLQSAREAVVVVVD</sequence>
<reference evidence="3 4" key="1">
    <citation type="journal article" date="2011" name="Science">
        <title>The Selaginella genome identifies genetic changes associated with the evolution of vascular plants.</title>
        <authorList>
            <person name="Banks J.A."/>
            <person name="Nishiyama T."/>
            <person name="Hasebe M."/>
            <person name="Bowman J.L."/>
            <person name="Gribskov M."/>
            <person name="dePamphilis C."/>
            <person name="Albert V.A."/>
            <person name="Aono N."/>
            <person name="Aoyama T."/>
            <person name="Ambrose B.A."/>
            <person name="Ashton N.W."/>
            <person name="Axtell M.J."/>
            <person name="Barker E."/>
            <person name="Barker M.S."/>
            <person name="Bennetzen J.L."/>
            <person name="Bonawitz N.D."/>
            <person name="Chapple C."/>
            <person name="Cheng C."/>
            <person name="Correa L.G."/>
            <person name="Dacre M."/>
            <person name="DeBarry J."/>
            <person name="Dreyer I."/>
            <person name="Elias M."/>
            <person name="Engstrom E.M."/>
            <person name="Estelle M."/>
            <person name="Feng L."/>
            <person name="Finet C."/>
            <person name="Floyd S.K."/>
            <person name="Frommer W.B."/>
            <person name="Fujita T."/>
            <person name="Gramzow L."/>
            <person name="Gutensohn M."/>
            <person name="Harholt J."/>
            <person name="Hattori M."/>
            <person name="Heyl A."/>
            <person name="Hirai T."/>
            <person name="Hiwatashi Y."/>
            <person name="Ishikawa M."/>
            <person name="Iwata M."/>
            <person name="Karol K.G."/>
            <person name="Koehler B."/>
            <person name="Kolukisaoglu U."/>
            <person name="Kubo M."/>
            <person name="Kurata T."/>
            <person name="Lalonde S."/>
            <person name="Li K."/>
            <person name="Li Y."/>
            <person name="Litt A."/>
            <person name="Lyons E."/>
            <person name="Manning G."/>
            <person name="Maruyama T."/>
            <person name="Michael T.P."/>
            <person name="Mikami K."/>
            <person name="Miyazaki S."/>
            <person name="Morinaga S."/>
            <person name="Murata T."/>
            <person name="Mueller-Roeber B."/>
            <person name="Nelson D.R."/>
            <person name="Obara M."/>
            <person name="Oguri Y."/>
            <person name="Olmstead R.G."/>
            <person name="Onodera N."/>
            <person name="Petersen B.L."/>
            <person name="Pils B."/>
            <person name="Prigge M."/>
            <person name="Rensing S.A."/>
            <person name="Riano-Pachon D.M."/>
            <person name="Roberts A.W."/>
            <person name="Sato Y."/>
            <person name="Scheller H.V."/>
            <person name="Schulz B."/>
            <person name="Schulz C."/>
            <person name="Shakirov E.V."/>
            <person name="Shibagaki N."/>
            <person name="Shinohara N."/>
            <person name="Shippen D.E."/>
            <person name="Soerensen I."/>
            <person name="Sotooka R."/>
            <person name="Sugimoto N."/>
            <person name="Sugita M."/>
            <person name="Sumikawa N."/>
            <person name="Tanurdzic M."/>
            <person name="Theissen G."/>
            <person name="Ulvskov P."/>
            <person name="Wakazuki S."/>
            <person name="Weng J.K."/>
            <person name="Willats W.W."/>
            <person name="Wipf D."/>
            <person name="Wolf P.G."/>
            <person name="Yang L."/>
            <person name="Zimmer A.D."/>
            <person name="Zhu Q."/>
            <person name="Mitros T."/>
            <person name="Hellsten U."/>
            <person name="Loque D."/>
            <person name="Otillar R."/>
            <person name="Salamov A."/>
            <person name="Schmutz J."/>
            <person name="Shapiro H."/>
            <person name="Lindquist E."/>
            <person name="Lucas S."/>
            <person name="Rokhsar D."/>
            <person name="Grigoriev I.V."/>
        </authorList>
    </citation>
    <scope>NUCLEOTIDE SEQUENCE [LARGE SCALE GENOMIC DNA]</scope>
</reference>
<dbReference type="SUPFAM" id="SSF52047">
    <property type="entry name" value="RNI-like"/>
    <property type="match status" value="1"/>
</dbReference>
<dbReference type="GO" id="GO:0019005">
    <property type="term" value="C:SCF ubiquitin ligase complex"/>
    <property type="evidence" value="ECO:0000318"/>
    <property type="project" value="GO_Central"/>
</dbReference>
<dbReference type="SMART" id="SM00367">
    <property type="entry name" value="LRR_CC"/>
    <property type="match status" value="6"/>
</dbReference>
<dbReference type="Pfam" id="PF25372">
    <property type="entry name" value="DUF7885"/>
    <property type="match status" value="1"/>
</dbReference>
<dbReference type="EMBL" id="GL377673">
    <property type="protein sequence ID" value="EFJ08525.1"/>
    <property type="molecule type" value="Genomic_DNA"/>
</dbReference>
<feature type="non-terminal residue" evidence="3">
    <location>
        <position position="1"/>
    </location>
</feature>
<dbReference type="AlphaFoldDB" id="D8T486"/>
<dbReference type="InterPro" id="IPR006553">
    <property type="entry name" value="Leu-rich_rpt_Cys-con_subtyp"/>
</dbReference>
<dbReference type="InParanoid" id="D8T486"/>
<dbReference type="InterPro" id="IPR032675">
    <property type="entry name" value="LRR_dom_sf"/>
</dbReference>
<name>D8T486_SELML</name>
<dbReference type="KEGG" id="smo:SELMODRAFT_43423"/>
<evidence type="ECO:0000313" key="3">
    <source>
        <dbReference type="EMBL" id="EFJ08525.1"/>
    </source>
</evidence>
<evidence type="ECO:0000259" key="2">
    <source>
        <dbReference type="Pfam" id="PF25372"/>
    </source>
</evidence>
<dbReference type="InterPro" id="IPR001611">
    <property type="entry name" value="Leu-rich_rpt"/>
</dbReference>
<dbReference type="PANTHER" id="PTHR13318">
    <property type="entry name" value="PARTNER OF PAIRED, ISOFORM B-RELATED"/>
    <property type="match status" value="1"/>
</dbReference>
<gene>
    <name evidence="3" type="ORF">SELMODRAFT_43423</name>
</gene>
<dbReference type="eggNOG" id="KOG1947">
    <property type="taxonomic scope" value="Eukaryota"/>
</dbReference>
<dbReference type="Gramene" id="EFJ08525">
    <property type="protein sequence ID" value="EFJ08525"/>
    <property type="gene ID" value="SELMODRAFT_43423"/>
</dbReference>
<dbReference type="HOGENOM" id="CLU_016072_4_0_1"/>
<dbReference type="Pfam" id="PF13516">
    <property type="entry name" value="LRR_6"/>
    <property type="match status" value="1"/>
</dbReference>
<dbReference type="InterPro" id="IPR041567">
    <property type="entry name" value="COI1_F-box"/>
</dbReference>
<feature type="domain" description="COI1 F-box" evidence="1">
    <location>
        <begin position="9"/>
        <end position="29"/>
    </location>
</feature>